<dbReference type="PANTHER" id="PTHR43156">
    <property type="entry name" value="STAGE II SPORULATION PROTEIN E-RELATED"/>
    <property type="match status" value="1"/>
</dbReference>
<dbReference type="InterPro" id="IPR036457">
    <property type="entry name" value="PPM-type-like_dom_sf"/>
</dbReference>
<organism evidence="3 4">
    <name type="scientific">Streptomyces tremellae</name>
    <dbReference type="NCBI Taxonomy" id="1124239"/>
    <lineage>
        <taxon>Bacteria</taxon>
        <taxon>Bacillati</taxon>
        <taxon>Actinomycetota</taxon>
        <taxon>Actinomycetes</taxon>
        <taxon>Kitasatosporales</taxon>
        <taxon>Streptomycetaceae</taxon>
        <taxon>Streptomyces</taxon>
    </lineage>
</organism>
<evidence type="ECO:0000256" key="1">
    <source>
        <dbReference type="ARBA" id="ARBA00022801"/>
    </source>
</evidence>
<dbReference type="Proteomes" id="UP001499884">
    <property type="component" value="Unassembled WGS sequence"/>
</dbReference>
<name>A0ABP7G6P2_9ACTN</name>
<dbReference type="EMBL" id="BAABEP010000073">
    <property type="protein sequence ID" value="GAA3757344.1"/>
    <property type="molecule type" value="Genomic_DNA"/>
</dbReference>
<dbReference type="RefSeq" id="WP_345654535.1">
    <property type="nucleotide sequence ID" value="NZ_BAABEP010000073.1"/>
</dbReference>
<dbReference type="PANTHER" id="PTHR43156:SF2">
    <property type="entry name" value="STAGE II SPORULATION PROTEIN E"/>
    <property type="match status" value="1"/>
</dbReference>
<gene>
    <name evidence="3" type="ORF">GCM10023082_60320</name>
</gene>
<feature type="domain" description="PPM-type phosphatase" evidence="2">
    <location>
        <begin position="115"/>
        <end position="346"/>
    </location>
</feature>
<evidence type="ECO:0000313" key="3">
    <source>
        <dbReference type="EMBL" id="GAA3757344.1"/>
    </source>
</evidence>
<dbReference type="Gene3D" id="3.60.40.10">
    <property type="entry name" value="PPM-type phosphatase domain"/>
    <property type="match status" value="1"/>
</dbReference>
<proteinExistence type="predicted"/>
<dbReference type="InterPro" id="IPR001932">
    <property type="entry name" value="PPM-type_phosphatase-like_dom"/>
</dbReference>
<dbReference type="SMART" id="SM00331">
    <property type="entry name" value="PP2C_SIG"/>
    <property type="match status" value="1"/>
</dbReference>
<protein>
    <submittedName>
        <fullName evidence="3">PP2C family protein-serine/threonine phosphatase</fullName>
    </submittedName>
</protein>
<comment type="caution">
    <text evidence="3">The sequence shown here is derived from an EMBL/GenBank/DDBJ whole genome shotgun (WGS) entry which is preliminary data.</text>
</comment>
<keyword evidence="1" id="KW-0378">Hydrolase</keyword>
<evidence type="ECO:0000313" key="4">
    <source>
        <dbReference type="Proteomes" id="UP001499884"/>
    </source>
</evidence>
<accession>A0ABP7G6P2</accession>
<dbReference type="InterPro" id="IPR052016">
    <property type="entry name" value="Bact_Sigma-Reg"/>
</dbReference>
<keyword evidence="4" id="KW-1185">Reference proteome</keyword>
<reference evidence="4" key="1">
    <citation type="journal article" date="2019" name="Int. J. Syst. Evol. Microbiol.">
        <title>The Global Catalogue of Microorganisms (GCM) 10K type strain sequencing project: providing services to taxonomists for standard genome sequencing and annotation.</title>
        <authorList>
            <consortium name="The Broad Institute Genomics Platform"/>
            <consortium name="The Broad Institute Genome Sequencing Center for Infectious Disease"/>
            <person name="Wu L."/>
            <person name="Ma J."/>
        </authorList>
    </citation>
    <scope>NUCLEOTIDE SEQUENCE [LARGE SCALE GENOMIC DNA]</scope>
    <source>
        <strain evidence="4">JCM 30846</strain>
    </source>
</reference>
<sequence>MIVGAVLADLYTPVASASLLAVAPVAAVTTLRARGIVTVGVLAMGVHAVLADVEGTFGWQRGLANQIALAAVTALAVTLNRSLRAQHTTARNARHTAAVAQKAVLPNPPLNLGELSVAARYAPADREALIGGDLYVVQQTPHGVRAMIGDVRGKGLDAVSAVSVDIGAFRFAADQADDLPALAQSLDEALLREGLRRHGEEESEGFTTALIAEFTPGLEQVRLVNRGHPAPVLLGPDGAARVLAPSQEAPPLGMMSLGRWDAPVDTFAFPPGSTLVLLTDGCTEARNRDGVFYDPAVRLAHLWSRQRRLSGRPPSPGALLDLLLRDVTRYTHGRVHDDQALLALHRCPGG</sequence>
<evidence type="ECO:0000259" key="2">
    <source>
        <dbReference type="SMART" id="SM00331"/>
    </source>
</evidence>
<dbReference type="Pfam" id="PF07228">
    <property type="entry name" value="SpoIIE"/>
    <property type="match status" value="1"/>
</dbReference>